<feature type="compositionally biased region" description="Acidic residues" evidence="3">
    <location>
        <begin position="1270"/>
        <end position="1289"/>
    </location>
</feature>
<keyword evidence="5" id="KW-1185">Reference proteome</keyword>
<evidence type="ECO:0008006" key="6">
    <source>
        <dbReference type="Google" id="ProtNLM"/>
    </source>
</evidence>
<dbReference type="PANTHER" id="PTHR12634:SF8">
    <property type="entry name" value="FIERY MOUNTAIN, ISOFORM D"/>
    <property type="match status" value="1"/>
</dbReference>
<feature type="compositionally biased region" description="Basic and acidic residues" evidence="3">
    <location>
        <begin position="674"/>
        <end position="693"/>
    </location>
</feature>
<gene>
    <name evidence="4" type="ORF">N8I77_005417</name>
</gene>
<comment type="similarity">
    <text evidence="1">Belongs to the SAPS family.</text>
</comment>
<feature type="compositionally biased region" description="Acidic residues" evidence="3">
    <location>
        <begin position="1014"/>
        <end position="1023"/>
    </location>
</feature>
<feature type="compositionally biased region" description="Polar residues" evidence="3">
    <location>
        <begin position="1359"/>
        <end position="1371"/>
    </location>
</feature>
<feature type="compositionally biased region" description="Basic and acidic residues" evidence="3">
    <location>
        <begin position="1024"/>
        <end position="1038"/>
    </location>
</feature>
<feature type="compositionally biased region" description="Low complexity" evidence="3">
    <location>
        <begin position="1298"/>
        <end position="1308"/>
    </location>
</feature>
<feature type="compositionally biased region" description="Pro residues" evidence="3">
    <location>
        <begin position="1196"/>
        <end position="1210"/>
    </location>
</feature>
<feature type="region of interest" description="Disordered" evidence="3">
    <location>
        <begin position="946"/>
        <end position="996"/>
    </location>
</feature>
<organism evidence="4 5">
    <name type="scientific">Phomopsis amygdali</name>
    <name type="common">Fusicoccum amygdali</name>
    <dbReference type="NCBI Taxonomy" id="1214568"/>
    <lineage>
        <taxon>Eukaryota</taxon>
        <taxon>Fungi</taxon>
        <taxon>Dikarya</taxon>
        <taxon>Ascomycota</taxon>
        <taxon>Pezizomycotina</taxon>
        <taxon>Sordariomycetes</taxon>
        <taxon>Sordariomycetidae</taxon>
        <taxon>Diaporthales</taxon>
        <taxon>Diaporthaceae</taxon>
        <taxon>Diaporthe</taxon>
    </lineage>
</organism>
<feature type="region of interest" description="Disordered" evidence="3">
    <location>
        <begin position="438"/>
        <end position="458"/>
    </location>
</feature>
<feature type="compositionally biased region" description="Basic and acidic residues" evidence="3">
    <location>
        <begin position="564"/>
        <end position="596"/>
    </location>
</feature>
<evidence type="ECO:0000256" key="3">
    <source>
        <dbReference type="SAM" id="MobiDB-lite"/>
    </source>
</evidence>
<keyword evidence="2" id="KW-0131">Cell cycle</keyword>
<dbReference type="GO" id="GO:0005829">
    <property type="term" value="C:cytosol"/>
    <property type="evidence" value="ECO:0007669"/>
    <property type="project" value="TreeGrafter"/>
</dbReference>
<feature type="region of interest" description="Disordered" evidence="3">
    <location>
        <begin position="70"/>
        <end position="118"/>
    </location>
</feature>
<dbReference type="GO" id="GO:0005634">
    <property type="term" value="C:nucleus"/>
    <property type="evidence" value="ECO:0007669"/>
    <property type="project" value="TreeGrafter"/>
</dbReference>
<feature type="region of interest" description="Disordered" evidence="3">
    <location>
        <begin position="501"/>
        <end position="709"/>
    </location>
</feature>
<evidence type="ECO:0000313" key="4">
    <source>
        <dbReference type="EMBL" id="KAK2606685.1"/>
    </source>
</evidence>
<accession>A0AAD9W5K6</accession>
<dbReference type="GO" id="GO:0019888">
    <property type="term" value="F:protein phosphatase regulator activity"/>
    <property type="evidence" value="ECO:0007669"/>
    <property type="project" value="TreeGrafter"/>
</dbReference>
<feature type="compositionally biased region" description="Acidic residues" evidence="3">
    <location>
        <begin position="1075"/>
        <end position="1086"/>
    </location>
</feature>
<proteinExistence type="inferred from homology"/>
<feature type="compositionally biased region" description="Gly residues" evidence="3">
    <location>
        <begin position="1309"/>
        <end position="1318"/>
    </location>
</feature>
<feature type="region of interest" description="Disordered" evidence="3">
    <location>
        <begin position="1075"/>
        <end position="1117"/>
    </location>
</feature>
<sequence length="1503" mass="163482">MFWRFGGYANISTIDTILDKNDFTLEELLDEGDLIQELKQHNAKLIDYLRDEPVLVKLLEYVVAPKLEPVATPDVDDDDEKELESESEKGKSRVLPFSRPRASSRASEPENKEEEMEKKRNRYAYVAAEILASDNWSICEALLANKTMLRNFWEFLQHPIPLDPLQASYFTKVNEALFDKKTEEMIELLKSIDNAVPDMLRHVDCPMIMDLLLKIISLERTEAGQGIVEWLYTQDVMPTLLSFLGPEHSWATQTSAGDFMKAIITVSANASQNEQTCIGPNELTRQLVSKDCVEKLISYMLGGGNALTVGVGIVIEVIRKNNSDYDPDVGAEANSSPSSRDPIYLGTLLRLFADHVPDFAHLIMNAPAQKARLDSTFGDKIEPLGFDRFKTCELMAELLHCSNMGLLNEVGSEELIAARDSERQRLRVEGKLSALRGEDVPSSADDLTMRISHSSPADEGRRLEITNISEDDGFEEVAHSKEMTEDTSHEFVKAEEEIQAGQATSFLDKDEDDFVDEPLSSPRLQVSDAKIEEPDFDDPDLVVAPLSPSKQKAAELNDLPTSPSKDEDVKAEDAKVEDLVEDMQKSLLEDKPKTPEPQDAAGSAEESGASTPAIDTPAASSVAESETAKPEVQDAAPGEPEAPSSESQTEEADKPAPLFSQSQTVPEEGAAATEEPKDAEASGDAEKAEEPKSVPEAAEPEQSEQGAGDASIVVGHEVQPEAQDLSNVQPVVGDYLKMQFVEYGIVPTILSFFFKYPWNNFLHNVVYDIVQQVFNGPMDRGFNPTLAISLFESADITSQIINGQHASEQSQQQNKTRMGYMGHLTLIAEEVVKFTERHPPELLSETVLQKVMDQEWINYVEGALAETRERDNAILGGVRPEVAMSNRQAGGLSAVGLSSLGAAFGSSQGGSSNALADAGLNGGLNDMGDNGGGNGIGPFAISSGTLMSGFGSSSDEDEDEEAENEEDVNNEVGIVSFVPPQPRPRRSSGLSSFAGRPVPRLFTRSASCFQGSEDCIEDSDSDDSEKSCPDLDNDHDHDSADEDELEPRKMIQSKIAPPMVDSLRRVSLADSMDDFEDVSLGDESDTDSLGHLSPEEWEDVEDRGLAHVDDDVSGPVQQVDDGVLEQETDVVSQADDDGDPLFRLLISVNFPSEEEMQPRRARRDAEIYEGMLQLFRAYTDPLNSSGQSASNSLNPPSIPPPPPPPPPLNIPPSRARMAFAARLASKRKEAEEAGEDSELNEEKGLGKGGASSLLQDKDKEGDGQLRNPFADDEDDDEQSDDEDDDDDEGDLGRAESTSGQGNSWNRGGWWRGALGGRPGKSTKETFGDGRDSTDSEDEAEGQGGNSSDEEFGDFAMPESSGNTADTGSATSGFDADREKVLVKPMPVHPPGSSGNKGNFLGLWPFAKKDKDNSPTKEDTADKDKAAEAETAPEKPIEAQAAEETVKEQEEKDAAGEGGAKDDDKTPDEPPVVLSEDGEKVQAAVEAKRRTSIEEPDEGDEVVV</sequence>
<dbReference type="Proteomes" id="UP001265746">
    <property type="component" value="Unassembled WGS sequence"/>
</dbReference>
<feature type="compositionally biased region" description="Basic and acidic residues" evidence="3">
    <location>
        <begin position="107"/>
        <end position="118"/>
    </location>
</feature>
<feature type="region of interest" description="Disordered" evidence="3">
    <location>
        <begin position="1012"/>
        <end position="1057"/>
    </location>
</feature>
<dbReference type="EMBL" id="JAUJFL010000003">
    <property type="protein sequence ID" value="KAK2606685.1"/>
    <property type="molecule type" value="Genomic_DNA"/>
</dbReference>
<evidence type="ECO:0000313" key="5">
    <source>
        <dbReference type="Proteomes" id="UP001265746"/>
    </source>
</evidence>
<comment type="caution">
    <text evidence="4">The sequence shown here is derived from an EMBL/GenBank/DDBJ whole genome shotgun (WGS) entry which is preliminary data.</text>
</comment>
<feature type="compositionally biased region" description="Low complexity" evidence="3">
    <location>
        <begin position="600"/>
        <end position="610"/>
    </location>
</feature>
<evidence type="ECO:0000256" key="2">
    <source>
        <dbReference type="ARBA" id="ARBA00023306"/>
    </source>
</evidence>
<protein>
    <recommendedName>
        <fullName evidence="6">Extragenic suppressor of kinetochore protein 1</fullName>
    </recommendedName>
</protein>
<dbReference type="Pfam" id="PF04499">
    <property type="entry name" value="SAPS"/>
    <property type="match status" value="1"/>
</dbReference>
<name>A0AAD9W5K6_PHOAM</name>
<dbReference type="GO" id="GO:0019903">
    <property type="term" value="F:protein phosphatase binding"/>
    <property type="evidence" value="ECO:0007669"/>
    <property type="project" value="InterPro"/>
</dbReference>
<evidence type="ECO:0000256" key="1">
    <source>
        <dbReference type="ARBA" id="ARBA00006180"/>
    </source>
</evidence>
<dbReference type="InterPro" id="IPR007587">
    <property type="entry name" value="SAPS"/>
</dbReference>
<dbReference type="PANTHER" id="PTHR12634">
    <property type="entry name" value="SIT4 YEAST -ASSOCIATING PROTEIN-RELATED"/>
    <property type="match status" value="1"/>
</dbReference>
<feature type="compositionally biased region" description="Acidic residues" evidence="3">
    <location>
        <begin position="954"/>
        <end position="969"/>
    </location>
</feature>
<feature type="region of interest" description="Disordered" evidence="3">
    <location>
        <begin position="1178"/>
        <end position="1503"/>
    </location>
</feature>
<feature type="compositionally biased region" description="Basic and acidic residues" evidence="3">
    <location>
        <begin position="1406"/>
        <end position="1436"/>
    </location>
</feature>
<feature type="compositionally biased region" description="Basic and acidic residues" evidence="3">
    <location>
        <begin position="1321"/>
        <end position="1333"/>
    </location>
</feature>
<feature type="compositionally biased region" description="Acidic residues" evidence="3">
    <location>
        <begin position="74"/>
        <end position="83"/>
    </location>
</feature>
<reference evidence="4" key="1">
    <citation type="submission" date="2023-06" db="EMBL/GenBank/DDBJ databases">
        <authorList>
            <person name="Noh H."/>
        </authorList>
    </citation>
    <scope>NUCLEOTIDE SEQUENCE</scope>
    <source>
        <strain evidence="4">DUCC20226</strain>
    </source>
</reference>
<feature type="compositionally biased region" description="Acidic residues" evidence="3">
    <location>
        <begin position="1493"/>
        <end position="1503"/>
    </location>
</feature>
<feature type="compositionally biased region" description="Basic and acidic residues" evidence="3">
    <location>
        <begin position="1443"/>
        <end position="1467"/>
    </location>
</feature>